<comment type="caution">
    <text evidence="2">The sequence shown here is derived from an EMBL/GenBank/DDBJ whole genome shotgun (WGS) entry which is preliminary data.</text>
</comment>
<sequence length="65" mass="7725">MDYLELLAKLKLLFGYLLPLIIIAVTFILWAISTTIIKIIEIRKRKNEIKNESDFYNRRGASRKR</sequence>
<dbReference type="EMBL" id="JAGGJX010000003">
    <property type="protein sequence ID" value="MBP1855386.1"/>
    <property type="molecule type" value="Genomic_DNA"/>
</dbReference>
<dbReference type="RefSeq" id="WP_209456831.1">
    <property type="nucleotide sequence ID" value="NZ_BAAACS010000012.1"/>
</dbReference>
<organism evidence="2 3">
    <name type="scientific">Metaclostridioides mangenotii</name>
    <dbReference type="NCBI Taxonomy" id="1540"/>
    <lineage>
        <taxon>Bacteria</taxon>
        <taxon>Bacillati</taxon>
        <taxon>Bacillota</taxon>
        <taxon>Clostridia</taxon>
        <taxon>Peptostreptococcales</taxon>
        <taxon>Peptostreptococcaceae</taxon>
        <taxon>Metaclostridioides</taxon>
    </lineage>
</organism>
<proteinExistence type="predicted"/>
<keyword evidence="1" id="KW-0812">Transmembrane</keyword>
<keyword evidence="1" id="KW-0472">Membrane</keyword>
<feature type="transmembrane region" description="Helical" evidence="1">
    <location>
        <begin position="12"/>
        <end position="37"/>
    </location>
</feature>
<dbReference type="Proteomes" id="UP000767291">
    <property type="component" value="Unassembled WGS sequence"/>
</dbReference>
<evidence type="ECO:0000313" key="2">
    <source>
        <dbReference type="EMBL" id="MBP1855386.1"/>
    </source>
</evidence>
<protein>
    <submittedName>
        <fullName evidence="2">Uncharacterized protein</fullName>
    </submittedName>
</protein>
<evidence type="ECO:0000256" key="1">
    <source>
        <dbReference type="SAM" id="Phobius"/>
    </source>
</evidence>
<evidence type="ECO:0000313" key="3">
    <source>
        <dbReference type="Proteomes" id="UP000767291"/>
    </source>
</evidence>
<accession>A0ABS4EBS2</accession>
<keyword evidence="3" id="KW-1185">Reference proteome</keyword>
<name>A0ABS4EBS2_9FIRM</name>
<reference evidence="2 3" key="1">
    <citation type="submission" date="2021-03" db="EMBL/GenBank/DDBJ databases">
        <title>Genomic Encyclopedia of Type Strains, Phase IV (KMG-IV): sequencing the most valuable type-strain genomes for metagenomic binning, comparative biology and taxonomic classification.</title>
        <authorList>
            <person name="Goeker M."/>
        </authorList>
    </citation>
    <scope>NUCLEOTIDE SEQUENCE [LARGE SCALE GENOMIC DNA]</scope>
    <source>
        <strain evidence="2 3">DSM 1289</strain>
    </source>
</reference>
<gene>
    <name evidence="2" type="ORF">J2Z43_001781</name>
</gene>
<keyword evidence="1" id="KW-1133">Transmembrane helix</keyword>